<keyword evidence="1" id="KW-1133">Transmembrane helix</keyword>
<name>V6AV29_9ARCH</name>
<keyword evidence="1" id="KW-0472">Membrane</keyword>
<feature type="transmembrane region" description="Helical" evidence="1">
    <location>
        <begin position="134"/>
        <end position="155"/>
    </location>
</feature>
<organism evidence="2 3">
    <name type="scientific">Candidatus Nitrosotenuis uzonensis</name>
    <dbReference type="NCBI Taxonomy" id="1407055"/>
    <lineage>
        <taxon>Archaea</taxon>
        <taxon>Nitrososphaerota</taxon>
        <taxon>Candidatus Nitrosotenuis</taxon>
    </lineage>
</organism>
<accession>V6AV29</accession>
<feature type="transmembrane region" description="Helical" evidence="1">
    <location>
        <begin position="52"/>
        <end position="72"/>
    </location>
</feature>
<evidence type="ECO:0000313" key="2">
    <source>
        <dbReference type="EMBL" id="CDI06435.1"/>
    </source>
</evidence>
<dbReference type="STRING" id="1407055.NITUZ_40601"/>
<dbReference type="EMBL" id="CBTY010000009">
    <property type="protein sequence ID" value="CDI06435.1"/>
    <property type="molecule type" value="Genomic_DNA"/>
</dbReference>
<protein>
    <submittedName>
        <fullName evidence="2">Uncharacterized protein</fullName>
    </submittedName>
</protein>
<gene>
    <name evidence="2" type="ORF">NITUZ_40601</name>
</gene>
<feature type="transmembrane region" description="Helical" evidence="1">
    <location>
        <begin position="101"/>
        <end position="122"/>
    </location>
</feature>
<sequence length="160" mass="18792">MGKIIKFVWEWISEYPIVVFVMLLVTVGDFIIKQISDNYNEGFTSVISNSFFPNVVFITFFCMIGAEAFHTYRKWKRYPRKAAVKPYITKFEAGSKSFVKWGFFMMDWVSIAIFIISFYPIGFGNETDSYKKAMFFHGFFALAIVPFITSIFFTIKKEQR</sequence>
<dbReference type="Proteomes" id="UP000018159">
    <property type="component" value="Unassembled WGS sequence"/>
</dbReference>
<keyword evidence="3" id="KW-1185">Reference proteome</keyword>
<feature type="transmembrane region" description="Helical" evidence="1">
    <location>
        <begin position="12"/>
        <end position="32"/>
    </location>
</feature>
<evidence type="ECO:0000313" key="3">
    <source>
        <dbReference type="Proteomes" id="UP000018159"/>
    </source>
</evidence>
<dbReference type="AlphaFoldDB" id="V6AV29"/>
<proteinExistence type="predicted"/>
<comment type="caution">
    <text evidence="2">The sequence shown here is derived from an EMBL/GenBank/DDBJ whole genome shotgun (WGS) entry which is preliminary data.</text>
</comment>
<keyword evidence="1" id="KW-0812">Transmembrane</keyword>
<evidence type="ECO:0000256" key="1">
    <source>
        <dbReference type="SAM" id="Phobius"/>
    </source>
</evidence>
<reference evidence="2 3" key="1">
    <citation type="journal article" date="2013" name="PLoS ONE">
        <title>Enrichment and Genome Sequence of the Group I.1a Ammonia-Oxidizing Archaeon ?Ca. Nitrosotenuis uzonensis? Representing a Clade Globally.</title>
        <authorList>
            <person name="Lebedeva E.V."/>
            <person name="Hatzenpichler R."/>
            <person name="Pelletier E."/>
            <person name="Schuster N."/>
            <person name="Hauzmayer S."/>
            <person name="Bulaev A."/>
            <person name="Grigor'eva N.V."/>
            <person name="Galushko A."/>
            <person name="Schmid M."/>
            <person name="Palatinszky M."/>
            <person name="Le Paslier D."/>
            <person name="Daims H."/>
            <person name="Wagner M."/>
        </authorList>
    </citation>
    <scope>NUCLEOTIDE SEQUENCE [LARGE SCALE GENOMIC DNA]</scope>
    <source>
        <strain evidence="2 3">N4</strain>
    </source>
</reference>